<feature type="compositionally biased region" description="Gly residues" evidence="1">
    <location>
        <begin position="177"/>
        <end position="216"/>
    </location>
</feature>
<feature type="region of interest" description="Disordered" evidence="1">
    <location>
        <begin position="172"/>
        <end position="228"/>
    </location>
</feature>
<organism evidence="2 3">
    <name type="scientific">Erwinia phage Derbicus</name>
    <dbReference type="NCBI Taxonomy" id="2530027"/>
    <lineage>
        <taxon>Viruses</taxon>
        <taxon>Duplodnaviria</taxon>
        <taxon>Heunggongvirae</taxon>
        <taxon>Uroviricota</taxon>
        <taxon>Caudoviricetes</taxon>
        <taxon>Chimalliviridae</taxon>
        <taxon>Derbicusvirus</taxon>
        <taxon>Derbicusvirus derbicus</taxon>
    </lineage>
</organism>
<feature type="compositionally biased region" description="Basic and acidic residues" evidence="1">
    <location>
        <begin position="7"/>
        <end position="23"/>
    </location>
</feature>
<evidence type="ECO:0000313" key="3">
    <source>
        <dbReference type="Proteomes" id="UP000295398"/>
    </source>
</evidence>
<feature type="region of interest" description="Disordered" evidence="1">
    <location>
        <begin position="1"/>
        <end position="27"/>
    </location>
</feature>
<evidence type="ECO:0000256" key="1">
    <source>
        <dbReference type="SAM" id="MobiDB-lite"/>
    </source>
</evidence>
<evidence type="ECO:0000313" key="2">
    <source>
        <dbReference type="EMBL" id="QBP07457.1"/>
    </source>
</evidence>
<keyword evidence="3" id="KW-1185">Reference proteome</keyword>
<protein>
    <submittedName>
        <fullName evidence="2">Uncharacterized protein</fullName>
    </submittedName>
</protein>
<sequence length="228" mass="24912">MSFNHKFLKDKTLLPKTKPDARGQQKSMSIEPNMFNGECEGLTFKYFFGKGEGIYPSMKYATLRAICDALEDALRNKEASSLEFEITNSQNKPAAMIVVGRGEDLIPFIKLGGDVNGQKKMAGFTWYADKGVRLLRKGQPVPDLEIHERIARTFVKEFNVFLEALRDVYNPRDWNANGGGQQSSRGQYGGGGQGGGQRGGQYQGGGNQGGGNGGGSMASATNEFDEMF</sequence>
<proteinExistence type="predicted"/>
<dbReference type="EMBL" id="MK514282">
    <property type="protein sequence ID" value="QBP07457.1"/>
    <property type="molecule type" value="Genomic_DNA"/>
</dbReference>
<dbReference type="Proteomes" id="UP000295398">
    <property type="component" value="Segment"/>
</dbReference>
<accession>A0A482IIU7</accession>
<gene>
    <name evidence="2" type="ORF">DERBICUS_31</name>
</gene>
<reference evidence="2 3" key="1">
    <citation type="submission" date="2019-02" db="EMBL/GenBank/DDBJ databases">
        <authorList>
            <person name="Webb C.J."/>
            <person name="Sharma R."/>
            <person name="Berg J.A."/>
            <person name="Payne A.M."/>
            <person name="Fajardo C.P."/>
            <person name="Breakwell D.P."/>
            <person name="Hope S."/>
            <person name="Grose J.H."/>
        </authorList>
    </citation>
    <scope>NUCLEOTIDE SEQUENCE [LARGE SCALE GENOMIC DNA]</scope>
</reference>
<name>A0A482IIU7_9CAUD</name>